<dbReference type="EMBL" id="CP043424">
    <property type="protein sequence ID" value="QIW12022.1"/>
    <property type="molecule type" value="Genomic_DNA"/>
</dbReference>
<evidence type="ECO:0000256" key="5">
    <source>
        <dbReference type="RuleBase" id="RU000499"/>
    </source>
</evidence>
<dbReference type="PROSITE" id="PS51355">
    <property type="entry name" value="GLUTATHIONE_PEROXID_3"/>
    <property type="match status" value="1"/>
</dbReference>
<reference evidence="6 8" key="1">
    <citation type="submission" date="2017-06" db="EMBL/GenBank/DDBJ databases">
        <title>Complete genome of Francisella adeliensis.</title>
        <authorList>
            <person name="Vallesi A."/>
            <person name="Sjodin A."/>
        </authorList>
    </citation>
    <scope>NUCLEOTIDE SEQUENCE [LARGE SCALE GENOMIC DNA]</scope>
    <source>
        <strain evidence="6 8">FDC440</strain>
    </source>
</reference>
<sequence length="157" mass="17953">MNSIYDFKLTTNDGKEFNLPKNKVLLIVNVASKCGFTKQYRGLQHLHEIYPDLEIVAFPCNSFGGQEPAVDGEIKNFCETEFGITFPIMKKTKVNGKDAEPLFDYLKEHAKGILGTERIKWNFTKFLVCKDGKTVQRYAPKTIPEELIPDIDNFLKD</sequence>
<dbReference type="KEGG" id="fad:CDH04_04875"/>
<dbReference type="FunFam" id="3.40.30.10:FF:000010">
    <property type="entry name" value="Glutathione peroxidase"/>
    <property type="match status" value="1"/>
</dbReference>
<gene>
    <name evidence="6" type="ORF">CDH04_04875</name>
    <name evidence="7" type="ORF">FZC43_04880</name>
</gene>
<proteinExistence type="inferred from homology"/>
<evidence type="ECO:0000256" key="1">
    <source>
        <dbReference type="ARBA" id="ARBA00006926"/>
    </source>
</evidence>
<dbReference type="PIRSF" id="PIRSF000303">
    <property type="entry name" value="Glutathion_perox"/>
    <property type="match status" value="1"/>
</dbReference>
<dbReference type="Proteomes" id="UP000681131">
    <property type="component" value="Chromosome"/>
</dbReference>
<reference evidence="7 9" key="2">
    <citation type="submission" date="2019-08" db="EMBL/GenBank/DDBJ databases">
        <title>Complete genome sequences of Francisella adeliensis (FSC1325 and FSC1326).</title>
        <authorList>
            <person name="Ohrman C."/>
            <person name="Uneklint I."/>
            <person name="Vallesi A."/>
            <person name="Karlsson L."/>
            <person name="Sjodin A."/>
        </authorList>
    </citation>
    <scope>NUCLEOTIDE SEQUENCE [LARGE SCALE GENOMIC DNA]</scope>
    <source>
        <strain evidence="7 9">FSC1325</strain>
    </source>
</reference>
<dbReference type="Proteomes" id="UP000251120">
    <property type="component" value="Chromosome"/>
</dbReference>
<evidence type="ECO:0000256" key="4">
    <source>
        <dbReference type="PIRSR" id="PIRSR000303-1"/>
    </source>
</evidence>
<evidence type="ECO:0000313" key="7">
    <source>
        <dbReference type="EMBL" id="QIW12022.1"/>
    </source>
</evidence>
<dbReference type="OrthoDB" id="9785502at2"/>
<name>A0A2Z4XY04_9GAMM</name>
<dbReference type="PROSITE" id="PS00460">
    <property type="entry name" value="GLUTATHIONE_PEROXID_1"/>
    <property type="match status" value="1"/>
</dbReference>
<dbReference type="EMBL" id="CP021781">
    <property type="protein sequence ID" value="AXA33787.1"/>
    <property type="molecule type" value="Genomic_DNA"/>
</dbReference>
<accession>A0A2Z4XY04</accession>
<protein>
    <recommendedName>
        <fullName evidence="5">Glutathione peroxidase</fullName>
    </recommendedName>
</protein>
<organism evidence="6 8">
    <name type="scientific">Francisella adeliensis</name>
    <dbReference type="NCBI Taxonomy" id="2007306"/>
    <lineage>
        <taxon>Bacteria</taxon>
        <taxon>Pseudomonadati</taxon>
        <taxon>Pseudomonadota</taxon>
        <taxon>Gammaproteobacteria</taxon>
        <taxon>Thiotrichales</taxon>
        <taxon>Francisellaceae</taxon>
        <taxon>Francisella</taxon>
    </lineage>
</organism>
<dbReference type="PANTHER" id="PTHR11592">
    <property type="entry name" value="GLUTATHIONE PEROXIDASE"/>
    <property type="match status" value="1"/>
</dbReference>
<dbReference type="AlphaFoldDB" id="A0A2Z4XY04"/>
<dbReference type="GO" id="GO:0034599">
    <property type="term" value="P:cellular response to oxidative stress"/>
    <property type="evidence" value="ECO:0007669"/>
    <property type="project" value="TreeGrafter"/>
</dbReference>
<dbReference type="CDD" id="cd00340">
    <property type="entry name" value="GSH_Peroxidase"/>
    <property type="match status" value="1"/>
</dbReference>
<evidence type="ECO:0000313" key="8">
    <source>
        <dbReference type="Proteomes" id="UP000251120"/>
    </source>
</evidence>
<dbReference type="PANTHER" id="PTHR11592:SF78">
    <property type="entry name" value="GLUTATHIONE PEROXIDASE"/>
    <property type="match status" value="1"/>
</dbReference>
<keyword evidence="3 5" id="KW-0560">Oxidoreductase</keyword>
<evidence type="ECO:0000256" key="2">
    <source>
        <dbReference type="ARBA" id="ARBA00022559"/>
    </source>
</evidence>
<dbReference type="Gene3D" id="3.40.30.10">
    <property type="entry name" value="Glutaredoxin"/>
    <property type="match status" value="1"/>
</dbReference>
<feature type="active site" evidence="4">
    <location>
        <position position="34"/>
    </location>
</feature>
<keyword evidence="9" id="KW-1185">Reference proteome</keyword>
<keyword evidence="2 5" id="KW-0575">Peroxidase</keyword>
<dbReference type="InterPro" id="IPR000889">
    <property type="entry name" value="Glutathione_peroxidase"/>
</dbReference>
<dbReference type="SUPFAM" id="SSF52833">
    <property type="entry name" value="Thioredoxin-like"/>
    <property type="match status" value="1"/>
</dbReference>
<dbReference type="InterPro" id="IPR036249">
    <property type="entry name" value="Thioredoxin-like_sf"/>
</dbReference>
<evidence type="ECO:0000256" key="3">
    <source>
        <dbReference type="ARBA" id="ARBA00023002"/>
    </source>
</evidence>
<dbReference type="InterPro" id="IPR029759">
    <property type="entry name" value="GPX_AS"/>
</dbReference>
<comment type="similarity">
    <text evidence="1 5">Belongs to the glutathione peroxidase family.</text>
</comment>
<evidence type="ECO:0000313" key="9">
    <source>
        <dbReference type="Proteomes" id="UP000681131"/>
    </source>
</evidence>
<dbReference type="Pfam" id="PF00255">
    <property type="entry name" value="GSHPx"/>
    <property type="match status" value="1"/>
</dbReference>
<evidence type="ECO:0000313" key="6">
    <source>
        <dbReference type="EMBL" id="AXA33787.1"/>
    </source>
</evidence>
<dbReference type="GO" id="GO:0004601">
    <property type="term" value="F:peroxidase activity"/>
    <property type="evidence" value="ECO:0007669"/>
    <property type="project" value="UniProtKB-KW"/>
</dbReference>
<dbReference type="PRINTS" id="PR01011">
    <property type="entry name" value="GLUTPROXDASE"/>
</dbReference>
<dbReference type="RefSeq" id="WP_112869961.1">
    <property type="nucleotide sequence ID" value="NZ_CP021781.1"/>
</dbReference>